<feature type="compositionally biased region" description="Polar residues" evidence="1">
    <location>
        <begin position="71"/>
        <end position="83"/>
    </location>
</feature>
<gene>
    <name evidence="2" type="ORF">AAF712_014733</name>
</gene>
<dbReference type="EMBL" id="JBBXMP010000296">
    <property type="protein sequence ID" value="KAL0058587.1"/>
    <property type="molecule type" value="Genomic_DNA"/>
</dbReference>
<evidence type="ECO:0000313" key="2">
    <source>
        <dbReference type="EMBL" id="KAL0058587.1"/>
    </source>
</evidence>
<name>A0ABR2ZDQ7_9AGAR</name>
<sequence length="178" mass="19148">MAAKSVSDKLFIKALPPSVVEAFRHSDYVPNDLKICMGNHPGPTDQLAGLKPGATANSTKHAKTRKAKTAESSSSGHVQSSAIDHSKSLEFAPQSPTRLPTAFLPGAQAHVDVFFPVRPSQNTTNLRDHVENIPAPLASTPDSHCPINIPDDYMPSEGDMRYIEQFLVTVAPDSSFST</sequence>
<evidence type="ECO:0000313" key="3">
    <source>
        <dbReference type="Proteomes" id="UP001437256"/>
    </source>
</evidence>
<dbReference type="Proteomes" id="UP001437256">
    <property type="component" value="Unassembled WGS sequence"/>
</dbReference>
<reference evidence="2 3" key="1">
    <citation type="submission" date="2024-05" db="EMBL/GenBank/DDBJ databases">
        <title>A draft genome resource for the thread blight pathogen Marasmius tenuissimus strain MS-2.</title>
        <authorList>
            <person name="Yulfo-Soto G.E."/>
            <person name="Baruah I.K."/>
            <person name="Amoako-Attah I."/>
            <person name="Bukari Y."/>
            <person name="Meinhardt L.W."/>
            <person name="Bailey B.A."/>
            <person name="Cohen S.P."/>
        </authorList>
    </citation>
    <scope>NUCLEOTIDE SEQUENCE [LARGE SCALE GENOMIC DNA]</scope>
    <source>
        <strain evidence="2 3">MS-2</strain>
    </source>
</reference>
<keyword evidence="3" id="KW-1185">Reference proteome</keyword>
<accession>A0ABR2ZDQ7</accession>
<organism evidence="2 3">
    <name type="scientific">Marasmius tenuissimus</name>
    <dbReference type="NCBI Taxonomy" id="585030"/>
    <lineage>
        <taxon>Eukaryota</taxon>
        <taxon>Fungi</taxon>
        <taxon>Dikarya</taxon>
        <taxon>Basidiomycota</taxon>
        <taxon>Agaricomycotina</taxon>
        <taxon>Agaricomycetes</taxon>
        <taxon>Agaricomycetidae</taxon>
        <taxon>Agaricales</taxon>
        <taxon>Marasmiineae</taxon>
        <taxon>Marasmiaceae</taxon>
        <taxon>Marasmius</taxon>
    </lineage>
</organism>
<proteinExistence type="predicted"/>
<comment type="caution">
    <text evidence="2">The sequence shown here is derived from an EMBL/GenBank/DDBJ whole genome shotgun (WGS) entry which is preliminary data.</text>
</comment>
<feature type="region of interest" description="Disordered" evidence="1">
    <location>
        <begin position="44"/>
        <end position="83"/>
    </location>
</feature>
<protein>
    <submittedName>
        <fullName evidence="2">Uncharacterized protein</fullName>
    </submittedName>
</protein>
<evidence type="ECO:0000256" key="1">
    <source>
        <dbReference type="SAM" id="MobiDB-lite"/>
    </source>
</evidence>